<dbReference type="Pfam" id="PF10604">
    <property type="entry name" value="Polyketide_cyc2"/>
    <property type="match status" value="1"/>
</dbReference>
<evidence type="ECO:0000313" key="2">
    <source>
        <dbReference type="Proteomes" id="UP001139701"/>
    </source>
</evidence>
<accession>A0A9X1WXR9</accession>
<organism evidence="1 2">
    <name type="scientific">Acinetobacter sedimenti</name>
    <dbReference type="NCBI Taxonomy" id="2919922"/>
    <lineage>
        <taxon>Bacteria</taxon>
        <taxon>Pseudomonadati</taxon>
        <taxon>Pseudomonadota</taxon>
        <taxon>Gammaproteobacteria</taxon>
        <taxon>Moraxellales</taxon>
        <taxon>Moraxellaceae</taxon>
        <taxon>Acinetobacter</taxon>
    </lineage>
</organism>
<dbReference type="InterPro" id="IPR019587">
    <property type="entry name" value="Polyketide_cyclase/dehydratase"/>
</dbReference>
<dbReference type="InterPro" id="IPR023393">
    <property type="entry name" value="START-like_dom_sf"/>
</dbReference>
<gene>
    <name evidence="1" type="ORF">MKI79_06025</name>
</gene>
<dbReference type="EMBL" id="JAKUML010000007">
    <property type="protein sequence ID" value="MCJ8146458.1"/>
    <property type="molecule type" value="Genomic_DNA"/>
</dbReference>
<dbReference type="Proteomes" id="UP001139701">
    <property type="component" value="Unassembled WGS sequence"/>
</dbReference>
<name>A0A9X1WXR9_9GAMM</name>
<dbReference type="CDD" id="cd07821">
    <property type="entry name" value="PYR_PYL_RCAR_like"/>
    <property type="match status" value="1"/>
</dbReference>
<dbReference type="SUPFAM" id="SSF55961">
    <property type="entry name" value="Bet v1-like"/>
    <property type="match status" value="1"/>
</dbReference>
<comment type="caution">
    <text evidence="1">The sequence shown here is derived from an EMBL/GenBank/DDBJ whole genome shotgun (WGS) entry which is preliminary data.</text>
</comment>
<dbReference type="RefSeq" id="WP_241571144.1">
    <property type="nucleotide sequence ID" value="NZ_JAKUML010000007.1"/>
</dbReference>
<protein>
    <submittedName>
        <fullName evidence="1">SRPBCC family protein</fullName>
    </submittedName>
</protein>
<proteinExistence type="predicted"/>
<evidence type="ECO:0000313" key="1">
    <source>
        <dbReference type="EMBL" id="MCJ8146458.1"/>
    </source>
</evidence>
<keyword evidence="2" id="KW-1185">Reference proteome</keyword>
<dbReference type="AlphaFoldDB" id="A0A9X1WXR9"/>
<dbReference type="Gene3D" id="3.30.530.20">
    <property type="match status" value="1"/>
</dbReference>
<reference evidence="1" key="1">
    <citation type="submission" date="2022-02" db="EMBL/GenBank/DDBJ databases">
        <title>Acinetobacter A3.8 sp. nov., isolated from Sediment (Zhairuo Island).</title>
        <authorList>
            <person name="Zheng K."/>
        </authorList>
    </citation>
    <scope>NUCLEOTIDE SEQUENCE</scope>
    <source>
        <strain evidence="1">A3.8</strain>
    </source>
</reference>
<sequence length="149" mass="16878">MTKKTSKMIAIEQKFNRPVAEVFEVLSKHASYNRIFKPIQVVRIKDATDPQRPDGVGSVRKMGFGLVKPIQEQITKLVPNELIEYKIIKNPLVRHHLGRLTFTTIDENTTQLVYSIEFDGRIPFSSRIVLSQLKLAVGRGMAGLAKSMQ</sequence>